<dbReference type="Gene3D" id="1.20.1250.20">
    <property type="entry name" value="MFS general substrate transporter like domains"/>
    <property type="match status" value="1"/>
</dbReference>
<dbReference type="AlphaFoldDB" id="W9VHZ6"/>
<feature type="transmembrane region" description="Helical" evidence="8">
    <location>
        <begin position="312"/>
        <end position="335"/>
    </location>
</feature>
<feature type="transmembrane region" description="Helical" evidence="8">
    <location>
        <begin position="447"/>
        <end position="465"/>
    </location>
</feature>
<comment type="subcellular location">
    <subcellularLocation>
        <location evidence="1">Membrane</location>
        <topology evidence="1">Multi-pass membrane protein</topology>
    </subcellularLocation>
</comment>
<dbReference type="GO" id="GO:0016020">
    <property type="term" value="C:membrane"/>
    <property type="evidence" value="ECO:0007669"/>
    <property type="project" value="UniProtKB-SubCell"/>
</dbReference>
<protein>
    <recommendedName>
        <fullName evidence="9">Major facilitator superfamily (MFS) profile domain-containing protein</fullName>
    </recommendedName>
</protein>
<proteinExistence type="inferred from homology"/>
<feature type="domain" description="Major facilitator superfamily (MFS) profile" evidence="9">
    <location>
        <begin position="51"/>
        <end position="500"/>
    </location>
</feature>
<comment type="similarity">
    <text evidence="2 7">Belongs to the major facilitator superfamily. Sugar transporter (TC 2.A.1.1) family.</text>
</comment>
<evidence type="ECO:0000256" key="6">
    <source>
        <dbReference type="ARBA" id="ARBA00023136"/>
    </source>
</evidence>
<reference evidence="10 11" key="1">
    <citation type="submission" date="2013-03" db="EMBL/GenBank/DDBJ databases">
        <title>The Genome Sequence of Cladophialophora yegresii CBS 114405.</title>
        <authorList>
            <consortium name="The Broad Institute Genomics Platform"/>
            <person name="Cuomo C."/>
            <person name="de Hoog S."/>
            <person name="Gorbushina A."/>
            <person name="Walker B."/>
            <person name="Young S.K."/>
            <person name="Zeng Q."/>
            <person name="Gargeya S."/>
            <person name="Fitzgerald M."/>
            <person name="Haas B."/>
            <person name="Abouelleil A."/>
            <person name="Allen A.W."/>
            <person name="Alvarado L."/>
            <person name="Arachchi H.M."/>
            <person name="Berlin A.M."/>
            <person name="Chapman S.B."/>
            <person name="Gainer-Dewar J."/>
            <person name="Goldberg J."/>
            <person name="Griggs A."/>
            <person name="Gujja S."/>
            <person name="Hansen M."/>
            <person name="Howarth C."/>
            <person name="Imamovic A."/>
            <person name="Ireland A."/>
            <person name="Larimer J."/>
            <person name="McCowan C."/>
            <person name="Murphy C."/>
            <person name="Pearson M."/>
            <person name="Poon T.W."/>
            <person name="Priest M."/>
            <person name="Roberts A."/>
            <person name="Saif S."/>
            <person name="Shea T."/>
            <person name="Sisk P."/>
            <person name="Sykes S."/>
            <person name="Wortman J."/>
            <person name="Nusbaum C."/>
            <person name="Birren B."/>
        </authorList>
    </citation>
    <scope>NUCLEOTIDE SEQUENCE [LARGE SCALE GENOMIC DNA]</scope>
    <source>
        <strain evidence="10 11">CBS 114405</strain>
    </source>
</reference>
<evidence type="ECO:0000313" key="11">
    <source>
        <dbReference type="Proteomes" id="UP000019473"/>
    </source>
</evidence>
<feature type="transmembrane region" description="Helical" evidence="8">
    <location>
        <begin position="347"/>
        <end position="368"/>
    </location>
</feature>
<dbReference type="GO" id="GO:0005351">
    <property type="term" value="F:carbohydrate:proton symporter activity"/>
    <property type="evidence" value="ECO:0007669"/>
    <property type="project" value="TreeGrafter"/>
</dbReference>
<name>W9VHZ6_9EURO</name>
<gene>
    <name evidence="10" type="ORF">A1O7_08204</name>
</gene>
<evidence type="ECO:0000256" key="3">
    <source>
        <dbReference type="ARBA" id="ARBA00022448"/>
    </source>
</evidence>
<dbReference type="PROSITE" id="PS00216">
    <property type="entry name" value="SUGAR_TRANSPORT_1"/>
    <property type="match status" value="1"/>
</dbReference>
<dbReference type="PROSITE" id="PS00217">
    <property type="entry name" value="SUGAR_TRANSPORT_2"/>
    <property type="match status" value="1"/>
</dbReference>
<feature type="transmembrane region" description="Helical" evidence="8">
    <location>
        <begin position="93"/>
        <end position="117"/>
    </location>
</feature>
<evidence type="ECO:0000313" key="10">
    <source>
        <dbReference type="EMBL" id="EXJ55277.1"/>
    </source>
</evidence>
<dbReference type="EMBL" id="AMGW01000006">
    <property type="protein sequence ID" value="EXJ55277.1"/>
    <property type="molecule type" value="Genomic_DNA"/>
</dbReference>
<dbReference type="HOGENOM" id="CLU_001265_30_13_1"/>
<dbReference type="PANTHER" id="PTHR48022:SF11">
    <property type="entry name" value="MONOSACCHARIDE TRANSPORTER (HXT8), PUTATIVE (AFU_ORTHOLOGUE AFUA_2G08120)-RELATED"/>
    <property type="match status" value="1"/>
</dbReference>
<feature type="transmembrane region" description="Helical" evidence="8">
    <location>
        <begin position="220"/>
        <end position="241"/>
    </location>
</feature>
<keyword evidence="5 8" id="KW-1133">Transmembrane helix</keyword>
<dbReference type="InterPro" id="IPR003663">
    <property type="entry name" value="Sugar/inositol_transpt"/>
</dbReference>
<dbReference type="OrthoDB" id="6133115at2759"/>
<keyword evidence="3 7" id="KW-0813">Transport</keyword>
<evidence type="ECO:0000256" key="4">
    <source>
        <dbReference type="ARBA" id="ARBA00022692"/>
    </source>
</evidence>
<evidence type="ECO:0000256" key="5">
    <source>
        <dbReference type="ARBA" id="ARBA00022989"/>
    </source>
</evidence>
<dbReference type="InterPro" id="IPR036259">
    <property type="entry name" value="MFS_trans_sf"/>
</dbReference>
<dbReference type="InterPro" id="IPR050360">
    <property type="entry name" value="MFS_Sugar_Transporters"/>
</dbReference>
<dbReference type="InterPro" id="IPR005829">
    <property type="entry name" value="Sugar_transporter_CS"/>
</dbReference>
<dbReference type="InterPro" id="IPR020846">
    <property type="entry name" value="MFS_dom"/>
</dbReference>
<dbReference type="PROSITE" id="PS50850">
    <property type="entry name" value="MFS"/>
    <property type="match status" value="1"/>
</dbReference>
<sequence>MQDSRIVKIGLPPHFVNTSRRIPRITETAKIPLSDPGRHGMEGYTSYNSRAVLFAATGSLFAGFGLAVITTTLGQPTFYESLSLVADPTDPDYGYTNTIIGAVNGVFFGGGFFGTLLSGWTADRFGRLNGFRIASALGIIGAVIQTGSVNVAMYLVARVITGLAAGNTLAAMPTYYAEVSPPHSRGLMTGAHGSFINLGYFLAGWIGFGCFHAPDTTFSWRFPNAVLALLGIILMIGTFFIPESPRWLVQHGRGAEAYELLRKLHHSASDPEDHFAQREFAQIERQQADDAAILARDGKWQLFTTKTYRKRFILAFLVMAGGQNVGTLVINNYTVLLYRSLGLNNEISLMLSALYNTLAAIANFVGAYYSDRLGRRKALVWGYCINMSMFIVATGLIAKYSTSASKGIAAAAVVFLYLYVIAYGGLIDINQFTAVTEIFPSYLRSEATSYSVSAIFLMDVLWLQLAPTAQASIGWKYYLVFVCLGLAHTVHIYFFLPDANGMALEEIDALFGKKPATNLTDNTLEAEVKDSLPSKEDATAVHVTKV</sequence>
<feature type="transmembrane region" description="Helical" evidence="8">
    <location>
        <begin position="477"/>
        <end position="496"/>
    </location>
</feature>
<feature type="transmembrane region" description="Helical" evidence="8">
    <location>
        <begin position="380"/>
        <end position="401"/>
    </location>
</feature>
<keyword evidence="4 8" id="KW-0812">Transmembrane</keyword>
<dbReference type="VEuPathDB" id="FungiDB:A1O7_08204"/>
<evidence type="ECO:0000256" key="1">
    <source>
        <dbReference type="ARBA" id="ARBA00004141"/>
    </source>
</evidence>
<dbReference type="Proteomes" id="UP000019473">
    <property type="component" value="Unassembled WGS sequence"/>
</dbReference>
<dbReference type="PANTHER" id="PTHR48022">
    <property type="entry name" value="PLASTIDIC GLUCOSE TRANSPORTER 4"/>
    <property type="match status" value="1"/>
</dbReference>
<dbReference type="eggNOG" id="KOG0254">
    <property type="taxonomic scope" value="Eukaryota"/>
</dbReference>
<feature type="transmembrane region" description="Helical" evidence="8">
    <location>
        <begin position="129"/>
        <end position="149"/>
    </location>
</feature>
<organism evidence="10 11">
    <name type="scientific">Cladophialophora yegresii CBS 114405</name>
    <dbReference type="NCBI Taxonomy" id="1182544"/>
    <lineage>
        <taxon>Eukaryota</taxon>
        <taxon>Fungi</taxon>
        <taxon>Dikarya</taxon>
        <taxon>Ascomycota</taxon>
        <taxon>Pezizomycotina</taxon>
        <taxon>Eurotiomycetes</taxon>
        <taxon>Chaetothyriomycetidae</taxon>
        <taxon>Chaetothyriales</taxon>
        <taxon>Herpotrichiellaceae</taxon>
        <taxon>Cladophialophora</taxon>
    </lineage>
</organism>
<keyword evidence="6 8" id="KW-0472">Membrane</keyword>
<evidence type="ECO:0000256" key="2">
    <source>
        <dbReference type="ARBA" id="ARBA00010992"/>
    </source>
</evidence>
<keyword evidence="11" id="KW-1185">Reference proteome</keyword>
<dbReference type="GeneID" id="19182772"/>
<evidence type="ECO:0000256" key="7">
    <source>
        <dbReference type="RuleBase" id="RU003346"/>
    </source>
</evidence>
<feature type="transmembrane region" description="Helical" evidence="8">
    <location>
        <begin position="407"/>
        <end position="426"/>
    </location>
</feature>
<dbReference type="RefSeq" id="XP_007760387.1">
    <property type="nucleotide sequence ID" value="XM_007762197.1"/>
</dbReference>
<dbReference type="Pfam" id="PF00083">
    <property type="entry name" value="Sugar_tr"/>
    <property type="match status" value="1"/>
</dbReference>
<dbReference type="InterPro" id="IPR005828">
    <property type="entry name" value="MFS_sugar_transport-like"/>
</dbReference>
<dbReference type="NCBIfam" id="TIGR00879">
    <property type="entry name" value="SP"/>
    <property type="match status" value="1"/>
</dbReference>
<feature type="transmembrane region" description="Helical" evidence="8">
    <location>
        <begin position="195"/>
        <end position="214"/>
    </location>
</feature>
<evidence type="ECO:0000259" key="9">
    <source>
        <dbReference type="PROSITE" id="PS50850"/>
    </source>
</evidence>
<feature type="transmembrane region" description="Helical" evidence="8">
    <location>
        <begin position="51"/>
        <end position="73"/>
    </location>
</feature>
<dbReference type="SUPFAM" id="SSF103473">
    <property type="entry name" value="MFS general substrate transporter"/>
    <property type="match status" value="1"/>
</dbReference>
<comment type="caution">
    <text evidence="10">The sequence shown here is derived from an EMBL/GenBank/DDBJ whole genome shotgun (WGS) entry which is preliminary data.</text>
</comment>
<accession>W9VHZ6</accession>
<evidence type="ECO:0000256" key="8">
    <source>
        <dbReference type="SAM" id="Phobius"/>
    </source>
</evidence>